<organism evidence="5 6">
    <name type="scientific">Paralvinella palmiformis</name>
    <dbReference type="NCBI Taxonomy" id="53620"/>
    <lineage>
        <taxon>Eukaryota</taxon>
        <taxon>Metazoa</taxon>
        <taxon>Spiralia</taxon>
        <taxon>Lophotrochozoa</taxon>
        <taxon>Annelida</taxon>
        <taxon>Polychaeta</taxon>
        <taxon>Sedentaria</taxon>
        <taxon>Canalipalpata</taxon>
        <taxon>Terebellida</taxon>
        <taxon>Terebelliformia</taxon>
        <taxon>Alvinellidae</taxon>
        <taxon>Paralvinella</taxon>
    </lineage>
</organism>
<comment type="function">
    <text evidence="3">Rab9 effector required for endosome to trans-Golgi network (TGN) transport.</text>
</comment>
<reference evidence="5" key="1">
    <citation type="journal article" date="2023" name="Mol. Biol. Evol.">
        <title>Third-Generation Sequencing Reveals the Adaptive Role of the Epigenome in Three Deep-Sea Polychaetes.</title>
        <authorList>
            <person name="Perez M."/>
            <person name="Aroh O."/>
            <person name="Sun Y."/>
            <person name="Lan Y."/>
            <person name="Juniper S.K."/>
            <person name="Young C.R."/>
            <person name="Angers B."/>
            <person name="Qian P.Y."/>
        </authorList>
    </citation>
    <scope>NUCLEOTIDE SEQUENCE</scope>
    <source>
        <strain evidence="5">P08H-3</strain>
    </source>
</reference>
<dbReference type="PANTHER" id="PTHR46647">
    <property type="entry name" value="RAB9 EFFECTOR PROTEIN WITH KELCH MOTIFS"/>
    <property type="match status" value="1"/>
</dbReference>
<dbReference type="SUPFAM" id="SSF117281">
    <property type="entry name" value="Kelch motif"/>
    <property type="match status" value="1"/>
</dbReference>
<dbReference type="InterPro" id="IPR006652">
    <property type="entry name" value="Kelch_1"/>
</dbReference>
<evidence type="ECO:0000313" key="6">
    <source>
        <dbReference type="Proteomes" id="UP001208570"/>
    </source>
</evidence>
<dbReference type="EMBL" id="JAODUP010000168">
    <property type="protein sequence ID" value="KAK2158525.1"/>
    <property type="molecule type" value="Genomic_DNA"/>
</dbReference>
<evidence type="ECO:0000256" key="2">
    <source>
        <dbReference type="ARBA" id="ARBA00022737"/>
    </source>
</evidence>
<evidence type="ECO:0000256" key="1">
    <source>
        <dbReference type="ARBA" id="ARBA00022441"/>
    </source>
</evidence>
<dbReference type="Gene3D" id="2.120.10.80">
    <property type="entry name" value="Kelch-type beta propeller"/>
    <property type="match status" value="2"/>
</dbReference>
<accession>A0AAD9JTU2</accession>
<evidence type="ECO:0000256" key="3">
    <source>
        <dbReference type="ARBA" id="ARBA00037224"/>
    </source>
</evidence>
<dbReference type="PANTHER" id="PTHR46647:SF1">
    <property type="entry name" value="RAB9 EFFECTOR PROTEIN WITH KELCH MOTIFS"/>
    <property type="match status" value="1"/>
</dbReference>
<dbReference type="SMART" id="SM00612">
    <property type="entry name" value="Kelch"/>
    <property type="match status" value="4"/>
</dbReference>
<keyword evidence="2" id="KW-0677">Repeat</keyword>
<evidence type="ECO:0000313" key="5">
    <source>
        <dbReference type="EMBL" id="KAK2158525.1"/>
    </source>
</evidence>
<keyword evidence="1" id="KW-0880">Kelch repeat</keyword>
<protein>
    <recommendedName>
        <fullName evidence="4">Rab9 effector protein with kelch motifs</fullName>
    </recommendedName>
</protein>
<comment type="caution">
    <text evidence="5">The sequence shown here is derived from an EMBL/GenBank/DDBJ whole genome shotgun (WGS) entry which is preliminary data.</text>
</comment>
<proteinExistence type="predicted"/>
<dbReference type="InterPro" id="IPR052124">
    <property type="entry name" value="Rab9_kelch_effector"/>
</dbReference>
<dbReference type="AlphaFoldDB" id="A0AAD9JTU2"/>
<evidence type="ECO:0000256" key="4">
    <source>
        <dbReference type="ARBA" id="ARBA00039295"/>
    </source>
</evidence>
<sequence>MELHPILDLGIAPNPGLWYVMSALGDHPSIRVGHTLTYIPSSSGHSGKVYVIGGANPSTTFGEVFTLNLETFSWDICDHPGLKPRYEHSAFIGSSDSEKIYVFGGADQSQNHNDIQVYDTKSQTWSVVTPGGTPPSPRTYHNAVCDGDRFIVYSGGQSGADPVGDRQIHCYSILSNSWSILTVHGDSPKPRHGHLVATVGNKLIIHGGMSGTTFYDDLHVLDLDRSCWIKIKQKKGYPSARAAHSGAILDKDLYIFGGMNRDGALDDFYKLDTDTYKWSRMILEGPAPACRLDMAMCVVRLRTSVTAPQVQDTVAASVQAKDILDSQLRLSSAGSRHSMSGSIGTPSSAGSVRSISSSTGVAAVHDLITEGVGLNCTPDLSPTITSEHSQIARQNSSLSCSDQSPHKFVDMALIFGGMDTEGEIFDDVLVYLLKEEQEVAERGGETGEENSDAKS</sequence>
<dbReference type="Proteomes" id="UP001208570">
    <property type="component" value="Unassembled WGS sequence"/>
</dbReference>
<name>A0AAD9JTU2_9ANNE</name>
<gene>
    <name evidence="5" type="ORF">LSH36_168g04013</name>
</gene>
<dbReference type="Pfam" id="PF24681">
    <property type="entry name" value="Kelch_KLHDC2_KLHL20_DRC7"/>
    <property type="match status" value="1"/>
</dbReference>
<keyword evidence="6" id="KW-1185">Reference proteome</keyword>
<dbReference type="InterPro" id="IPR015915">
    <property type="entry name" value="Kelch-typ_b-propeller"/>
</dbReference>